<dbReference type="HOGENOM" id="CLU_1701109_0_0_10"/>
<sequence>MVFALLVLCGQSSAAYAQDWNEIIKVVASDAVAADYFGFAVSVSGDVAIVGAYGNDDDGDNSGSAYIFEKSGAAWPQTAKLTASDAVSGDKDGDNPLPVELSSFSGVSTETGIQLNWKTASETDNAGFVLYRNGSKTAISSGSFTETKKMMLLK</sequence>
<dbReference type="RefSeq" id="WP_012500747.1">
    <property type="nucleotide sequence ID" value="NC_011026.1"/>
</dbReference>
<dbReference type="InterPro" id="IPR013517">
    <property type="entry name" value="FG-GAP"/>
</dbReference>
<dbReference type="OrthoDB" id="863479at2"/>
<protein>
    <recommendedName>
        <fullName evidence="5">Integrin alpha beta-propellor repeat protein</fullName>
    </recommendedName>
</protein>
<dbReference type="AlphaFoldDB" id="B3QW10"/>
<dbReference type="eggNOG" id="COG3266">
    <property type="taxonomic scope" value="Bacteria"/>
</dbReference>
<dbReference type="KEGG" id="cts:Ctha_2213"/>
<dbReference type="InterPro" id="IPR028994">
    <property type="entry name" value="Integrin_alpha_N"/>
</dbReference>
<evidence type="ECO:0008006" key="5">
    <source>
        <dbReference type="Google" id="ProtNLM"/>
    </source>
</evidence>
<organism evidence="3 4">
    <name type="scientific">Chloroherpeton thalassium (strain ATCC 35110 / GB-78)</name>
    <dbReference type="NCBI Taxonomy" id="517418"/>
    <lineage>
        <taxon>Bacteria</taxon>
        <taxon>Pseudomonadati</taxon>
        <taxon>Chlorobiota</taxon>
        <taxon>Chlorobiia</taxon>
        <taxon>Chlorobiales</taxon>
        <taxon>Chloroherpetonaceae</taxon>
        <taxon>Chloroherpeton</taxon>
    </lineage>
</organism>
<keyword evidence="1 2" id="KW-0732">Signal</keyword>
<dbReference type="Gene3D" id="2.130.10.130">
    <property type="entry name" value="Integrin alpha, N-terminal"/>
    <property type="match status" value="1"/>
</dbReference>
<evidence type="ECO:0000313" key="3">
    <source>
        <dbReference type="EMBL" id="ACF14664.1"/>
    </source>
</evidence>
<dbReference type="Proteomes" id="UP000001208">
    <property type="component" value="Chromosome"/>
</dbReference>
<dbReference type="EMBL" id="CP001100">
    <property type="protein sequence ID" value="ACF14664.1"/>
    <property type="molecule type" value="Genomic_DNA"/>
</dbReference>
<evidence type="ECO:0000313" key="4">
    <source>
        <dbReference type="Proteomes" id="UP000001208"/>
    </source>
</evidence>
<dbReference type="STRING" id="517418.Ctha_2213"/>
<reference evidence="3 4" key="1">
    <citation type="submission" date="2008-06" db="EMBL/GenBank/DDBJ databases">
        <title>Complete sequence of Chloroherpeton thalassium ATCC 35110.</title>
        <authorList>
            <consortium name="US DOE Joint Genome Institute"/>
            <person name="Lucas S."/>
            <person name="Copeland A."/>
            <person name="Lapidus A."/>
            <person name="Glavina del Rio T."/>
            <person name="Dalin E."/>
            <person name="Tice H."/>
            <person name="Bruce D."/>
            <person name="Goodwin L."/>
            <person name="Pitluck S."/>
            <person name="Schmutz J."/>
            <person name="Larimer F."/>
            <person name="Land M."/>
            <person name="Hauser L."/>
            <person name="Kyrpides N."/>
            <person name="Mikhailova N."/>
            <person name="Liu Z."/>
            <person name="Li T."/>
            <person name="Zhao F."/>
            <person name="Overmann J."/>
            <person name="Bryant D.A."/>
            <person name="Richardson P."/>
        </authorList>
    </citation>
    <scope>NUCLEOTIDE SEQUENCE [LARGE SCALE GENOMIC DNA]</scope>
    <source>
        <strain evidence="4">ATCC 35110 / GB-78</strain>
    </source>
</reference>
<accession>B3QW10</accession>
<gene>
    <name evidence="3" type="ordered locus">Ctha_2213</name>
</gene>
<keyword evidence="4" id="KW-1185">Reference proteome</keyword>
<feature type="signal peptide" evidence="2">
    <location>
        <begin position="1"/>
        <end position="17"/>
    </location>
</feature>
<evidence type="ECO:0000256" key="1">
    <source>
        <dbReference type="ARBA" id="ARBA00022729"/>
    </source>
</evidence>
<dbReference type="Pfam" id="PF14312">
    <property type="entry name" value="FG-GAP_2"/>
    <property type="match status" value="1"/>
</dbReference>
<dbReference type="PANTHER" id="PTHR36220:SF1">
    <property type="entry name" value="GAMMA TUBULIN COMPLEX COMPONENT C-TERMINAL DOMAIN-CONTAINING PROTEIN"/>
    <property type="match status" value="1"/>
</dbReference>
<feature type="chain" id="PRO_5002795844" description="Integrin alpha beta-propellor repeat protein" evidence="2">
    <location>
        <begin position="18"/>
        <end position="154"/>
    </location>
</feature>
<evidence type="ECO:0000256" key="2">
    <source>
        <dbReference type="SAM" id="SignalP"/>
    </source>
</evidence>
<name>B3QW10_CHLT3</name>
<dbReference type="PANTHER" id="PTHR36220">
    <property type="entry name" value="UNNAMED PRODUCT"/>
    <property type="match status" value="1"/>
</dbReference>
<dbReference type="eggNOG" id="COG4733">
    <property type="taxonomic scope" value="Bacteria"/>
</dbReference>
<proteinExistence type="predicted"/>